<dbReference type="Gene3D" id="3.10.105.10">
    <property type="entry name" value="Dipeptide-binding Protein, Domain 3"/>
    <property type="match status" value="1"/>
</dbReference>
<feature type="domain" description="Solute-binding protein family 5" evidence="6">
    <location>
        <begin position="85"/>
        <end position="434"/>
    </location>
</feature>
<evidence type="ECO:0000256" key="4">
    <source>
        <dbReference type="ARBA" id="ARBA00022729"/>
    </source>
</evidence>
<dbReference type="STRING" id="587636.SAMN05216199_3128"/>
<dbReference type="InterPro" id="IPR023765">
    <property type="entry name" value="SBP_5_CS"/>
</dbReference>
<keyword evidence="8" id="KW-1185">Reference proteome</keyword>
<dbReference type="PROSITE" id="PS01040">
    <property type="entry name" value="SBP_BACTERIAL_5"/>
    <property type="match status" value="1"/>
</dbReference>
<dbReference type="Gene3D" id="3.90.76.10">
    <property type="entry name" value="Dipeptide-binding Protein, Domain 1"/>
    <property type="match status" value="1"/>
</dbReference>
<comment type="similarity">
    <text evidence="2">Belongs to the bacterial solute-binding protein 5 family.</text>
</comment>
<dbReference type="GO" id="GO:0043190">
    <property type="term" value="C:ATP-binding cassette (ABC) transporter complex"/>
    <property type="evidence" value="ECO:0007669"/>
    <property type="project" value="InterPro"/>
</dbReference>
<dbReference type="PROSITE" id="PS51257">
    <property type="entry name" value="PROKAR_LIPOPROTEIN"/>
    <property type="match status" value="1"/>
</dbReference>
<dbReference type="GO" id="GO:0015833">
    <property type="term" value="P:peptide transport"/>
    <property type="evidence" value="ECO:0007669"/>
    <property type="project" value="TreeGrafter"/>
</dbReference>
<dbReference type="PIRSF" id="PIRSF002741">
    <property type="entry name" value="MppA"/>
    <property type="match status" value="1"/>
</dbReference>
<sequence length="517" mass="54246">MLNLRPGAVTVRTMVVGAALVTSLAAAGCSGASKASGGASEGPLVFGISADPTQTLPYLSTSTQSLQVLGQIYSTLLNTGPDLQPTAGLADLPKISGDGLTYTFTLKKDLKFGNGSALDSTDVKHTFDTIMDPATKATSASYFGSVKSVAAPDPQTVVVTLKAPDASFVSALSNVNTSIVPSDVPAESLTTKPVGSGPYLFESRTPNQSITLKANPGYYQGKPGLPGVQFRIIADEKAMVSALRSGAVDMAVFDNSVTAKTATASNVKVATVDQLNFHVLQLRADAPVLKDVEVRLAISCAIDRKQVLDTAALGAGKVTGPITSPAYRSDPDSRPCPQRDVAKAREHLAKAGKSSGVSFTMITSQGLYSTAVNEAQNIQAQLKEVGITVKLETLDSNAYVQRWLAGDFDAAIALNGGSTDPNTMYARYFTSTGSFNKVAGYRSATLDKLFAEGKATTDTAKRKEIYAKVSQELEDNAAWVWTYTGNLYIATSSAVKGFEPRTNGDLSTLWKATMSAA</sequence>
<dbReference type="PANTHER" id="PTHR30290">
    <property type="entry name" value="PERIPLASMIC BINDING COMPONENT OF ABC TRANSPORTER"/>
    <property type="match status" value="1"/>
</dbReference>
<dbReference type="InterPro" id="IPR039424">
    <property type="entry name" value="SBP_5"/>
</dbReference>
<keyword evidence="3" id="KW-0813">Transport</keyword>
<comment type="subcellular location">
    <subcellularLocation>
        <location evidence="1">Cell membrane</location>
        <topology evidence="1">Lipid-anchor</topology>
    </subcellularLocation>
</comment>
<evidence type="ECO:0000313" key="7">
    <source>
        <dbReference type="EMBL" id="SES36266.1"/>
    </source>
</evidence>
<dbReference type="RefSeq" id="WP_245735820.1">
    <property type="nucleotide sequence ID" value="NZ_FOHB01000005.1"/>
</dbReference>
<proteinExistence type="inferred from homology"/>
<feature type="chain" id="PRO_5038442795" evidence="5">
    <location>
        <begin position="28"/>
        <end position="517"/>
    </location>
</feature>
<evidence type="ECO:0000259" key="6">
    <source>
        <dbReference type="Pfam" id="PF00496"/>
    </source>
</evidence>
<accession>A0A1H9WQP6</accession>
<protein>
    <submittedName>
        <fullName evidence="7">Peptide/nickel transport system substrate-binding protein</fullName>
    </submittedName>
</protein>
<dbReference type="InterPro" id="IPR030678">
    <property type="entry name" value="Peptide/Ni-bd"/>
</dbReference>
<dbReference type="EMBL" id="FOHB01000005">
    <property type="protein sequence ID" value="SES36266.1"/>
    <property type="molecule type" value="Genomic_DNA"/>
</dbReference>
<organism evidence="7 8">
    <name type="scientific">Pedococcus cremeus</name>
    <dbReference type="NCBI Taxonomy" id="587636"/>
    <lineage>
        <taxon>Bacteria</taxon>
        <taxon>Bacillati</taxon>
        <taxon>Actinomycetota</taxon>
        <taxon>Actinomycetes</taxon>
        <taxon>Micrococcales</taxon>
        <taxon>Intrasporangiaceae</taxon>
        <taxon>Pedococcus</taxon>
    </lineage>
</organism>
<evidence type="ECO:0000256" key="1">
    <source>
        <dbReference type="ARBA" id="ARBA00004193"/>
    </source>
</evidence>
<dbReference type="PANTHER" id="PTHR30290:SF9">
    <property type="entry name" value="OLIGOPEPTIDE-BINDING PROTEIN APPA"/>
    <property type="match status" value="1"/>
</dbReference>
<dbReference type="Proteomes" id="UP000199019">
    <property type="component" value="Unassembled WGS sequence"/>
</dbReference>
<dbReference type="SUPFAM" id="SSF53850">
    <property type="entry name" value="Periplasmic binding protein-like II"/>
    <property type="match status" value="1"/>
</dbReference>
<evidence type="ECO:0000256" key="5">
    <source>
        <dbReference type="SAM" id="SignalP"/>
    </source>
</evidence>
<gene>
    <name evidence="7" type="ORF">SAMN05216199_3128</name>
</gene>
<dbReference type="GO" id="GO:1904680">
    <property type="term" value="F:peptide transmembrane transporter activity"/>
    <property type="evidence" value="ECO:0007669"/>
    <property type="project" value="TreeGrafter"/>
</dbReference>
<feature type="signal peptide" evidence="5">
    <location>
        <begin position="1"/>
        <end position="27"/>
    </location>
</feature>
<dbReference type="Gene3D" id="3.40.190.10">
    <property type="entry name" value="Periplasmic binding protein-like II"/>
    <property type="match status" value="1"/>
</dbReference>
<dbReference type="AlphaFoldDB" id="A0A1H9WQP6"/>
<dbReference type="Pfam" id="PF00496">
    <property type="entry name" value="SBP_bac_5"/>
    <property type="match status" value="1"/>
</dbReference>
<keyword evidence="4 5" id="KW-0732">Signal</keyword>
<evidence type="ECO:0000256" key="3">
    <source>
        <dbReference type="ARBA" id="ARBA00022448"/>
    </source>
</evidence>
<name>A0A1H9WQP6_9MICO</name>
<evidence type="ECO:0000313" key="8">
    <source>
        <dbReference type="Proteomes" id="UP000199019"/>
    </source>
</evidence>
<reference evidence="8" key="1">
    <citation type="submission" date="2016-10" db="EMBL/GenBank/DDBJ databases">
        <authorList>
            <person name="Varghese N."/>
            <person name="Submissions S."/>
        </authorList>
    </citation>
    <scope>NUCLEOTIDE SEQUENCE [LARGE SCALE GENOMIC DNA]</scope>
    <source>
        <strain evidence="8">CGMCC 1.6963</strain>
    </source>
</reference>
<evidence type="ECO:0000256" key="2">
    <source>
        <dbReference type="ARBA" id="ARBA00005695"/>
    </source>
</evidence>
<dbReference type="InterPro" id="IPR000914">
    <property type="entry name" value="SBP_5_dom"/>
</dbReference>
<dbReference type="GO" id="GO:0042597">
    <property type="term" value="C:periplasmic space"/>
    <property type="evidence" value="ECO:0007669"/>
    <property type="project" value="UniProtKB-ARBA"/>
</dbReference>